<dbReference type="RefSeq" id="WP_244226805.1">
    <property type="nucleotide sequence ID" value="NZ_JBCMVB010000044.1"/>
</dbReference>
<reference evidence="1 2" key="1">
    <citation type="submission" date="2019-06" db="EMBL/GenBank/DDBJ databases">
        <title>Whole genome shotgun sequence of Brevibacillus parabrevis NBRC 12334.</title>
        <authorList>
            <person name="Hosoyama A."/>
            <person name="Uohara A."/>
            <person name="Ohji S."/>
            <person name="Ichikawa N."/>
        </authorList>
    </citation>
    <scope>NUCLEOTIDE SEQUENCE [LARGE SCALE GENOMIC DNA]</scope>
    <source>
        <strain evidence="1 2">NBRC 12334</strain>
    </source>
</reference>
<keyword evidence="2" id="KW-1185">Reference proteome</keyword>
<protein>
    <submittedName>
        <fullName evidence="1">Uncharacterized protein</fullName>
    </submittedName>
</protein>
<accession>A0A4Y3PR88</accession>
<proteinExistence type="predicted"/>
<dbReference type="Proteomes" id="UP000316882">
    <property type="component" value="Unassembled WGS sequence"/>
</dbReference>
<organism evidence="1 2">
    <name type="scientific">Brevibacillus parabrevis</name>
    <dbReference type="NCBI Taxonomy" id="54914"/>
    <lineage>
        <taxon>Bacteria</taxon>
        <taxon>Bacillati</taxon>
        <taxon>Bacillota</taxon>
        <taxon>Bacilli</taxon>
        <taxon>Bacillales</taxon>
        <taxon>Paenibacillaceae</taxon>
        <taxon>Brevibacillus</taxon>
    </lineage>
</organism>
<evidence type="ECO:0000313" key="1">
    <source>
        <dbReference type="EMBL" id="GEB35894.1"/>
    </source>
</evidence>
<evidence type="ECO:0000313" key="2">
    <source>
        <dbReference type="Proteomes" id="UP000316882"/>
    </source>
</evidence>
<comment type="caution">
    <text evidence="1">The sequence shown here is derived from an EMBL/GenBank/DDBJ whole genome shotgun (WGS) entry which is preliminary data.</text>
</comment>
<gene>
    <name evidence="1" type="ORF">BPA01_54740</name>
</gene>
<name>A0A4Y3PR88_BREPA</name>
<dbReference type="AlphaFoldDB" id="A0A4Y3PR88"/>
<sequence>MQSTVRNIVMNCGRRGGKTNVGARKFFDNILADWERGKGLPYKPPRNLKVMKKSKPRLEYWCISPTYAMSEIQQEELAAVIPEEMIESWDASKNRIWLKGWVLIQFKSVDNLKTLVGKGGTVYGLMRCPR</sequence>
<dbReference type="EMBL" id="BJMH01000066">
    <property type="protein sequence ID" value="GEB35894.1"/>
    <property type="molecule type" value="Genomic_DNA"/>
</dbReference>